<reference evidence="3" key="1">
    <citation type="journal article" date="2020" name="Nature">
        <title>Giant virus diversity and host interactions through global metagenomics.</title>
        <authorList>
            <person name="Schulz F."/>
            <person name="Roux S."/>
            <person name="Paez-Espino D."/>
            <person name="Jungbluth S."/>
            <person name="Walsh D.A."/>
            <person name="Denef V.J."/>
            <person name="McMahon K.D."/>
            <person name="Konstantinidis K.T."/>
            <person name="Eloe-Fadrosh E.A."/>
            <person name="Kyrpides N.C."/>
            <person name="Woyke T."/>
        </authorList>
    </citation>
    <scope>NUCLEOTIDE SEQUENCE</scope>
    <source>
        <strain evidence="3">GVMAG-M-3300010158-60</strain>
    </source>
</reference>
<feature type="compositionally biased region" description="Basic residues" evidence="1">
    <location>
        <begin position="793"/>
        <end position="821"/>
    </location>
</feature>
<evidence type="ECO:0000256" key="2">
    <source>
        <dbReference type="SAM" id="Phobius"/>
    </source>
</evidence>
<evidence type="ECO:0000313" key="3">
    <source>
        <dbReference type="EMBL" id="QHS89440.1"/>
    </source>
</evidence>
<accession>A0A6C0BBL2</accession>
<proteinExistence type="predicted"/>
<keyword evidence="2" id="KW-0472">Membrane</keyword>
<keyword evidence="2" id="KW-0812">Transmembrane</keyword>
<name>A0A6C0BBL2_9ZZZZ</name>
<dbReference type="EMBL" id="MN739109">
    <property type="protein sequence ID" value="QHS89440.1"/>
    <property type="molecule type" value="Genomic_DNA"/>
</dbReference>
<sequence>MFAVNQTTRTLLGDPNAAAVLDDVKNKLSLFESVHDFGSSGLPQDFVTNTEGVFYTKKRTIFNYLRGSFGLPENISVGYGQLTCHQTRVYTRSLIPRNTIEDVFLNWAVQWYGAGPYQQFNYDTVTYANFTGAFGPNLIFSIDSAVKLNTAVERLFRADNNNTFFQVLDAEKVNDPASHAIDHNTGMILLQETGAAVRNYADLPGFTDVRVNGFTGTSSTIRLTNGADSITSNPVVNRSTNHINCIPFVKNELTRILREANDTGNISIDPASVAFYNRIGGYLVLPYRNNLFNTFSKKRSGDQLQVLACKTSITYTILGQRTPYTVTHSIFASIDRLAIAFAILNGVNCIYVKGRQLFFFPSATRTTVNVGFNVVEINASKLLIPQPPAAAPRVGRGGGIQRGGRVDWGQHKAYIRSSPTVLLDIINYRNLGRFQERFQGIYSQIRNIRYLTEEGGRSTYSDYIRNESATPRNIFTDINNPAGRPVTEYPIFLRTHDDSDFISIHDAGNNMMIYVNNHDPPIDEFSIDSYAGVLAAMSSDQLDRIASIDESLRVEENQPVEALQIISLWRIFYIVAGVAGVAAAGVAAMQARYSSNQRAGGNEYQQAYSLVLAGHEITTLCDPEQKEGWNVKFYLVDDGIPFYHTNFPEIYAFFRCCLDETALDYRWLAKYLQFKKDAFAAGVSAGLNRIFFEMGLEFRQAAAEEGDIPEEQIELFDEVLVNAAALTKKHEAAFEGSPTEILKYMSKNDLTPLSFTHYYQRAYKNQVPAAPTKKQAPFYVKPKNLLAPGAPRKAPRAVKAGGRRTKKKIISKRRRTHRKNGASRSLV</sequence>
<organism evidence="3">
    <name type="scientific">viral metagenome</name>
    <dbReference type="NCBI Taxonomy" id="1070528"/>
    <lineage>
        <taxon>unclassified sequences</taxon>
        <taxon>metagenomes</taxon>
        <taxon>organismal metagenomes</taxon>
    </lineage>
</organism>
<feature type="region of interest" description="Disordered" evidence="1">
    <location>
        <begin position="788"/>
        <end position="827"/>
    </location>
</feature>
<feature type="transmembrane region" description="Helical" evidence="2">
    <location>
        <begin position="568"/>
        <end position="588"/>
    </location>
</feature>
<keyword evidence="2" id="KW-1133">Transmembrane helix</keyword>
<evidence type="ECO:0000256" key="1">
    <source>
        <dbReference type="SAM" id="MobiDB-lite"/>
    </source>
</evidence>
<dbReference type="AlphaFoldDB" id="A0A6C0BBL2"/>
<protein>
    <submittedName>
        <fullName evidence="3">Uncharacterized protein</fullName>
    </submittedName>
</protein>